<evidence type="ECO:0000256" key="2">
    <source>
        <dbReference type="ARBA" id="ARBA00022801"/>
    </source>
</evidence>
<dbReference type="InterPro" id="IPR038765">
    <property type="entry name" value="Papain-like_cys_pep_sf"/>
</dbReference>
<keyword evidence="2 4" id="KW-0378">Hydrolase</keyword>
<protein>
    <recommendedName>
        <fullName evidence="6">Aminopeptidase</fullName>
    </recommendedName>
</protein>
<dbReference type="GO" id="GO:0005737">
    <property type="term" value="C:cytoplasm"/>
    <property type="evidence" value="ECO:0007669"/>
    <property type="project" value="TreeGrafter"/>
</dbReference>
<dbReference type="InterPro" id="IPR004134">
    <property type="entry name" value="Peptidase_C1B"/>
</dbReference>
<dbReference type="Gene3D" id="3.90.70.10">
    <property type="entry name" value="Cysteine proteinases"/>
    <property type="match status" value="1"/>
</dbReference>
<evidence type="ECO:0000256" key="1">
    <source>
        <dbReference type="ARBA" id="ARBA00022670"/>
    </source>
</evidence>
<sequence>MVNKLTYKLISNFSQKFNKNKTNKILKNFNTKSDFKNVLLKSDYLQDKKKTYTNLIDVQSKISDQKQSGRCWIFAFLNIIRYKMIKKYKLAPDFEFSQNYLFFFDKLEKANYYLTYIIDTYDVSVETIQSNDKIVKLVHILDNLTDDGGRWNVFVNLIEKYGIVPKTNMDDNFHSANSEELKNFYNDFIRKCAHRIKTTPKNELIKNRNTLLNSMLLECYKILVVFLGEPPTKITWEYYEESKDSKESKKAKIIKNVSPLDFYKKYVPYNAKNKICLINYPCKEAPFFKQYDIQMSFDVLGEKRRGLINVPIDYLIDATKKSIDNQEAVWIGLDIDKYISHKHSFMDKEAFDYDSIFGFNNTMTKCDSLNYRQTAPVHAMVIKGYNLNNSKTNGFLVENSWGDKMFEKEDDVEYDGNYYMSESWFKDFTFQIVIDKKYLPKKIVPLINQKPTILPYWSPFGALLRRKM</sequence>
<dbReference type="PANTHER" id="PTHR10363">
    <property type="entry name" value="BLEOMYCIN HYDROLASE"/>
    <property type="match status" value="1"/>
</dbReference>
<accession>A0A6C0CDQ6</accession>
<proteinExistence type="inferred from homology"/>
<evidence type="ECO:0000256" key="4">
    <source>
        <dbReference type="PIRNR" id="PIRNR005700"/>
    </source>
</evidence>
<keyword evidence="1 4" id="KW-0645">Protease</keyword>
<dbReference type="PANTHER" id="PTHR10363:SF2">
    <property type="entry name" value="BLEOMYCIN HYDROLASE"/>
    <property type="match status" value="1"/>
</dbReference>
<dbReference type="GO" id="GO:0043418">
    <property type="term" value="P:homocysteine catabolic process"/>
    <property type="evidence" value="ECO:0007669"/>
    <property type="project" value="TreeGrafter"/>
</dbReference>
<dbReference type="PIRSF" id="PIRSF005700">
    <property type="entry name" value="PepC"/>
    <property type="match status" value="1"/>
</dbReference>
<evidence type="ECO:0000256" key="3">
    <source>
        <dbReference type="ARBA" id="ARBA00022807"/>
    </source>
</evidence>
<dbReference type="GO" id="GO:0006508">
    <property type="term" value="P:proteolysis"/>
    <property type="evidence" value="ECO:0007669"/>
    <property type="project" value="UniProtKB-KW"/>
</dbReference>
<dbReference type="AlphaFoldDB" id="A0A6C0CDQ6"/>
<dbReference type="Pfam" id="PF03051">
    <property type="entry name" value="Peptidase_C1_2"/>
    <property type="match status" value="1"/>
</dbReference>
<dbReference type="GO" id="GO:0009636">
    <property type="term" value="P:response to toxic substance"/>
    <property type="evidence" value="ECO:0007669"/>
    <property type="project" value="TreeGrafter"/>
</dbReference>
<comment type="similarity">
    <text evidence="4">Belongs to the peptidase C1 family.</text>
</comment>
<reference evidence="5" key="1">
    <citation type="journal article" date="2020" name="Nature">
        <title>Giant virus diversity and host interactions through global metagenomics.</title>
        <authorList>
            <person name="Schulz F."/>
            <person name="Roux S."/>
            <person name="Paez-Espino D."/>
            <person name="Jungbluth S."/>
            <person name="Walsh D.A."/>
            <person name="Denef V.J."/>
            <person name="McMahon K.D."/>
            <person name="Konstantinidis K.T."/>
            <person name="Eloe-Fadrosh E.A."/>
            <person name="Kyrpides N.C."/>
            <person name="Woyke T."/>
        </authorList>
    </citation>
    <scope>NUCLEOTIDE SEQUENCE</scope>
    <source>
        <strain evidence="5">GVMAG-M-3300020523-10</strain>
    </source>
</reference>
<dbReference type="EMBL" id="MN739380">
    <property type="protein sequence ID" value="QHT01755.1"/>
    <property type="molecule type" value="Genomic_DNA"/>
</dbReference>
<evidence type="ECO:0000313" key="5">
    <source>
        <dbReference type="EMBL" id="QHT01755.1"/>
    </source>
</evidence>
<evidence type="ECO:0008006" key="6">
    <source>
        <dbReference type="Google" id="ProtNLM"/>
    </source>
</evidence>
<keyword evidence="3 4" id="KW-0788">Thiol protease</keyword>
<dbReference type="GO" id="GO:0070005">
    <property type="term" value="F:cysteine-type aminopeptidase activity"/>
    <property type="evidence" value="ECO:0007669"/>
    <property type="project" value="InterPro"/>
</dbReference>
<organism evidence="5">
    <name type="scientific">viral metagenome</name>
    <dbReference type="NCBI Taxonomy" id="1070528"/>
    <lineage>
        <taxon>unclassified sequences</taxon>
        <taxon>metagenomes</taxon>
        <taxon>organismal metagenomes</taxon>
    </lineage>
</organism>
<name>A0A6C0CDQ6_9ZZZZ</name>
<dbReference type="SUPFAM" id="SSF54001">
    <property type="entry name" value="Cysteine proteinases"/>
    <property type="match status" value="1"/>
</dbReference>